<feature type="region of interest" description="Disordered" evidence="1">
    <location>
        <begin position="65"/>
        <end position="111"/>
    </location>
</feature>
<feature type="region of interest" description="Disordered" evidence="1">
    <location>
        <begin position="12"/>
        <end position="51"/>
    </location>
</feature>
<sequence>MSIVAQGAAFYKARGPPGLRPGPLPRLLQGARPARPAAGAASPPFTRRAARPACGRGRFLAFYKARGPPGLRPGPLPRLLQGARPTRPAAGAAPPPFTRRAARPACGRGRS</sequence>
<organism evidence="2 3">
    <name type="scientific">Anaerotruncus colihominis</name>
    <dbReference type="NCBI Taxonomy" id="169435"/>
    <lineage>
        <taxon>Bacteria</taxon>
        <taxon>Bacillati</taxon>
        <taxon>Bacillota</taxon>
        <taxon>Clostridia</taxon>
        <taxon>Eubacteriales</taxon>
        <taxon>Oscillospiraceae</taxon>
        <taxon>Anaerotruncus</taxon>
    </lineage>
</organism>
<feature type="compositionally biased region" description="Low complexity" evidence="1">
    <location>
        <begin position="25"/>
        <end position="44"/>
    </location>
</feature>
<feature type="compositionally biased region" description="Low complexity" evidence="1">
    <location>
        <begin position="77"/>
        <end position="92"/>
    </location>
</feature>
<protein>
    <submittedName>
        <fullName evidence="2">Uncharacterized protein</fullName>
    </submittedName>
</protein>
<comment type="caution">
    <text evidence="2">The sequence shown here is derived from an EMBL/GenBank/DDBJ whole genome shotgun (WGS) entry which is preliminary data.</text>
</comment>
<dbReference type="EMBL" id="QXWZ01000045">
    <property type="protein sequence ID" value="NBI80336.1"/>
    <property type="molecule type" value="Genomic_DNA"/>
</dbReference>
<reference evidence="2 3" key="1">
    <citation type="submission" date="2018-08" db="EMBL/GenBank/DDBJ databases">
        <title>Murine metabolic-syndrome-specific gut microbial biobank.</title>
        <authorList>
            <person name="Liu C."/>
        </authorList>
    </citation>
    <scope>NUCLEOTIDE SEQUENCE [LARGE SCALE GENOMIC DNA]</scope>
    <source>
        <strain evidence="2 3">X69</strain>
    </source>
</reference>
<dbReference type="Proteomes" id="UP000446348">
    <property type="component" value="Unassembled WGS sequence"/>
</dbReference>
<proteinExistence type="predicted"/>
<name>A0A845RK00_9FIRM</name>
<accession>A0A845RK00</accession>
<dbReference type="AlphaFoldDB" id="A0A845RK00"/>
<evidence type="ECO:0000313" key="3">
    <source>
        <dbReference type="Proteomes" id="UP000446348"/>
    </source>
</evidence>
<evidence type="ECO:0000256" key="1">
    <source>
        <dbReference type="SAM" id="MobiDB-lite"/>
    </source>
</evidence>
<gene>
    <name evidence="2" type="ORF">D3Z39_16020</name>
</gene>
<feature type="non-terminal residue" evidence="2">
    <location>
        <position position="111"/>
    </location>
</feature>
<evidence type="ECO:0000313" key="2">
    <source>
        <dbReference type="EMBL" id="NBI80336.1"/>
    </source>
</evidence>